<dbReference type="EMBL" id="FR904312">
    <property type="protein sequence ID" value="CDQ58831.1"/>
    <property type="molecule type" value="Genomic_DNA"/>
</dbReference>
<reference evidence="2" key="1">
    <citation type="journal article" date="2014" name="Nat. Commun.">
        <title>The rainbow trout genome provides novel insights into evolution after whole-genome duplication in vertebrates.</title>
        <authorList>
            <person name="Berthelot C."/>
            <person name="Brunet F."/>
            <person name="Chalopin D."/>
            <person name="Juanchich A."/>
            <person name="Bernard M."/>
            <person name="Noel B."/>
            <person name="Bento P."/>
            <person name="Da Silva C."/>
            <person name="Labadie K."/>
            <person name="Alberti A."/>
            <person name="Aury J.M."/>
            <person name="Louis A."/>
            <person name="Dehais P."/>
            <person name="Bardou P."/>
            <person name="Montfort J."/>
            <person name="Klopp C."/>
            <person name="Cabau C."/>
            <person name="Gaspin C."/>
            <person name="Thorgaard G.H."/>
            <person name="Boussaha M."/>
            <person name="Quillet E."/>
            <person name="Guyomard R."/>
            <person name="Galiana D."/>
            <person name="Bobe J."/>
            <person name="Volff J.N."/>
            <person name="Genet C."/>
            <person name="Wincker P."/>
            <person name="Jaillon O."/>
            <person name="Roest Crollius H."/>
            <person name="Guiguen Y."/>
        </authorList>
    </citation>
    <scope>NUCLEOTIDE SEQUENCE [LARGE SCALE GENOMIC DNA]</scope>
</reference>
<dbReference type="InterPro" id="IPR000219">
    <property type="entry name" value="DH_dom"/>
</dbReference>
<protein>
    <recommendedName>
        <fullName evidence="1">DH domain-containing protein</fullName>
    </recommendedName>
</protein>
<dbReference type="Pfam" id="PF00621">
    <property type="entry name" value="RhoGEF"/>
    <property type="match status" value="1"/>
</dbReference>
<dbReference type="STRING" id="8022.A0A060VVK3"/>
<dbReference type="Gene3D" id="1.20.900.10">
    <property type="entry name" value="Dbl homology (DH) domain"/>
    <property type="match status" value="1"/>
</dbReference>
<dbReference type="GO" id="GO:0005737">
    <property type="term" value="C:cytoplasm"/>
    <property type="evidence" value="ECO:0007669"/>
    <property type="project" value="TreeGrafter"/>
</dbReference>
<proteinExistence type="predicted"/>
<accession>A0A060VVK3</accession>
<dbReference type="AlphaFoldDB" id="A0A060VVK3"/>
<name>A0A060VVK3_ONCMY</name>
<evidence type="ECO:0000259" key="1">
    <source>
        <dbReference type="PROSITE" id="PS50010"/>
    </source>
</evidence>
<dbReference type="Proteomes" id="UP000193380">
    <property type="component" value="Unassembled WGS sequence"/>
</dbReference>
<dbReference type="InterPro" id="IPR035899">
    <property type="entry name" value="DBL_dom_sf"/>
</dbReference>
<evidence type="ECO:0000313" key="3">
    <source>
        <dbReference type="Proteomes" id="UP000193380"/>
    </source>
</evidence>
<dbReference type="SUPFAM" id="SSF48065">
    <property type="entry name" value="DBL homology domain (DH-domain)"/>
    <property type="match status" value="1"/>
</dbReference>
<dbReference type="GO" id="GO:0060271">
    <property type="term" value="P:cilium assembly"/>
    <property type="evidence" value="ECO:0007669"/>
    <property type="project" value="TreeGrafter"/>
</dbReference>
<dbReference type="PROSITE" id="PS50010">
    <property type="entry name" value="DH_2"/>
    <property type="match status" value="1"/>
</dbReference>
<feature type="domain" description="DH" evidence="1">
    <location>
        <begin position="32"/>
        <end position="149"/>
    </location>
</feature>
<dbReference type="PANTHER" id="PTHR22834:SF19">
    <property type="entry name" value="DYNAMIN-BINDING PROTEIN"/>
    <property type="match status" value="1"/>
</dbReference>
<dbReference type="InterPro" id="IPR051492">
    <property type="entry name" value="Dynamin-Rho_GEF"/>
</dbReference>
<dbReference type="PANTHER" id="PTHR22834">
    <property type="entry name" value="NUCLEAR FUSION PROTEIN FUS2"/>
    <property type="match status" value="1"/>
</dbReference>
<gene>
    <name evidence="2" type="ORF">GSONMT00078568001</name>
</gene>
<organism evidence="2 3">
    <name type="scientific">Oncorhynchus mykiss</name>
    <name type="common">Rainbow trout</name>
    <name type="synonym">Salmo gairdneri</name>
    <dbReference type="NCBI Taxonomy" id="8022"/>
    <lineage>
        <taxon>Eukaryota</taxon>
        <taxon>Metazoa</taxon>
        <taxon>Chordata</taxon>
        <taxon>Craniata</taxon>
        <taxon>Vertebrata</taxon>
        <taxon>Euteleostomi</taxon>
        <taxon>Actinopterygii</taxon>
        <taxon>Neopterygii</taxon>
        <taxon>Teleostei</taxon>
        <taxon>Protacanthopterygii</taxon>
        <taxon>Salmoniformes</taxon>
        <taxon>Salmonidae</taxon>
        <taxon>Salmoninae</taxon>
        <taxon>Oncorhynchus</taxon>
    </lineage>
</organism>
<evidence type="ECO:0000313" key="2">
    <source>
        <dbReference type="EMBL" id="CDQ58831.1"/>
    </source>
</evidence>
<dbReference type="PaxDb" id="8022-A0A060VVK3"/>
<sequence length="149" mass="17438">MTLLSTQPKCLESAPVSAVVAIEDPEQRMLEKRSKVIEELLQTEKDYIKDLQMCVKEIIQPLQRKQVQNIDYDGLFGNINSVIDLSRRLFKTLQDTDSIGKVFLDFKVELEEVYKIYCQNHDDAISLLEMYEKDESIQRHVLECLEKLR</sequence>
<dbReference type="GO" id="GO:0005085">
    <property type="term" value="F:guanyl-nucleotide exchange factor activity"/>
    <property type="evidence" value="ECO:0007669"/>
    <property type="project" value="InterPro"/>
</dbReference>
<reference evidence="2" key="2">
    <citation type="submission" date="2014-03" db="EMBL/GenBank/DDBJ databases">
        <authorList>
            <person name="Genoscope - CEA"/>
        </authorList>
    </citation>
    <scope>NUCLEOTIDE SEQUENCE</scope>
</reference>